<dbReference type="AlphaFoldDB" id="A0A6J5F5C2"/>
<keyword evidence="2" id="KW-1185">Reference proteome</keyword>
<evidence type="ECO:0000313" key="2">
    <source>
        <dbReference type="Proteomes" id="UP000494363"/>
    </source>
</evidence>
<name>A0A6J5F5C2_9BURK</name>
<accession>A0A6J5F5C2</accession>
<organism evidence="1 2">
    <name type="scientific">Paraburkholderia humisilvae</name>
    <dbReference type="NCBI Taxonomy" id="627669"/>
    <lineage>
        <taxon>Bacteria</taxon>
        <taxon>Pseudomonadati</taxon>
        <taxon>Pseudomonadota</taxon>
        <taxon>Betaproteobacteria</taxon>
        <taxon>Burkholderiales</taxon>
        <taxon>Burkholderiaceae</taxon>
        <taxon>Paraburkholderia</taxon>
    </lineage>
</organism>
<dbReference type="Proteomes" id="UP000494363">
    <property type="component" value="Unassembled WGS sequence"/>
</dbReference>
<protein>
    <submittedName>
        <fullName evidence="1">Uncharacterized protein</fullName>
    </submittedName>
</protein>
<proteinExistence type="predicted"/>
<gene>
    <name evidence="1" type="ORF">LMG29542_07570</name>
</gene>
<reference evidence="1 2" key="1">
    <citation type="submission" date="2020-04" db="EMBL/GenBank/DDBJ databases">
        <authorList>
            <person name="De Canck E."/>
        </authorList>
    </citation>
    <scope>NUCLEOTIDE SEQUENCE [LARGE SCALE GENOMIC DNA]</scope>
    <source>
        <strain evidence="1 2">LMG 29542</strain>
    </source>
</reference>
<sequence length="101" mass="11509">MSLLSQVVRASSKIRSWQIPAHSRDTATAYEIEYRFCGPLTYSFFAISRIFSRPWSKAPSIDRSSDPTPGCRFLSMASSTRKVISRELSYPQKHTQCREAS</sequence>
<dbReference type="EMBL" id="CADIKH010000095">
    <property type="protein sequence ID" value="CAB3774050.1"/>
    <property type="molecule type" value="Genomic_DNA"/>
</dbReference>
<evidence type="ECO:0000313" key="1">
    <source>
        <dbReference type="EMBL" id="CAB3774050.1"/>
    </source>
</evidence>